<dbReference type="Proteomes" id="UP000838756">
    <property type="component" value="Unassembled WGS sequence"/>
</dbReference>
<keyword evidence="2" id="KW-1185">Reference proteome</keyword>
<name>A0A8S4SIF0_9NEOP</name>
<dbReference type="AlphaFoldDB" id="A0A8S4SIF0"/>
<sequence length="81" mass="9292">MEQIARVTDGDHEVLELRPCIGKGSLGRPLARWTDEMKQLLELLRAAGNKRPRTVGFKTPYERHMPSCGHKSIELMMLMMK</sequence>
<gene>
    <name evidence="1" type="primary">jg19896</name>
    <name evidence="1" type="ORF">PAEG_LOCUS25493</name>
</gene>
<dbReference type="EMBL" id="CAKXAJ010026325">
    <property type="protein sequence ID" value="CAH2266892.1"/>
    <property type="molecule type" value="Genomic_DNA"/>
</dbReference>
<proteinExistence type="predicted"/>
<protein>
    <submittedName>
        <fullName evidence="1">Jg19896 protein</fullName>
    </submittedName>
</protein>
<comment type="caution">
    <text evidence="1">The sequence shown here is derived from an EMBL/GenBank/DDBJ whole genome shotgun (WGS) entry which is preliminary data.</text>
</comment>
<reference evidence="1" key="1">
    <citation type="submission" date="2022-03" db="EMBL/GenBank/DDBJ databases">
        <authorList>
            <person name="Lindestad O."/>
        </authorList>
    </citation>
    <scope>NUCLEOTIDE SEQUENCE</scope>
</reference>
<evidence type="ECO:0000313" key="1">
    <source>
        <dbReference type="EMBL" id="CAH2266892.1"/>
    </source>
</evidence>
<accession>A0A8S4SIF0</accession>
<evidence type="ECO:0000313" key="2">
    <source>
        <dbReference type="Proteomes" id="UP000838756"/>
    </source>
</evidence>
<organism evidence="1 2">
    <name type="scientific">Pararge aegeria aegeria</name>
    <dbReference type="NCBI Taxonomy" id="348720"/>
    <lineage>
        <taxon>Eukaryota</taxon>
        <taxon>Metazoa</taxon>
        <taxon>Ecdysozoa</taxon>
        <taxon>Arthropoda</taxon>
        <taxon>Hexapoda</taxon>
        <taxon>Insecta</taxon>
        <taxon>Pterygota</taxon>
        <taxon>Neoptera</taxon>
        <taxon>Endopterygota</taxon>
        <taxon>Lepidoptera</taxon>
        <taxon>Glossata</taxon>
        <taxon>Ditrysia</taxon>
        <taxon>Papilionoidea</taxon>
        <taxon>Nymphalidae</taxon>
        <taxon>Satyrinae</taxon>
        <taxon>Satyrini</taxon>
        <taxon>Parargina</taxon>
        <taxon>Pararge</taxon>
    </lineage>
</organism>
<dbReference type="OrthoDB" id="407509at2759"/>